<evidence type="ECO:0000259" key="6">
    <source>
        <dbReference type="PROSITE" id="PS50093"/>
    </source>
</evidence>
<sequence>MPLTNGNDLVVYFDGEEQFTVASGGGAGDFTLQNNTEYFNPAQGGGQNGFRDAIADVTVDYIRYFDEVLDATSIESLNLAAIAGNDIEIQASATAGCFGDEITLTADGGDRSFYVWSTGDTTDTDILTYTIFKETDTIWVQGVAVSPCERQCFDIADTIVISGYPNPDLGIVGPTEVCEGDPVLFSAAADPAGGLTEYFWGTTGSTSSESGEDTKDYSVTYDTNGTVDVSLQIANEYGCVGDTTFQVVVNNVPTTNVNLPATACELQPVNIEYLGDATPTAIFTWDWDGGMVENVNDPGRNFDVSWDSLGTKTIRFEIEEGNCLVVDSVTIDITRRPTLDYSAPDSVCATNSVFIDYLGNADTSIANINWDFDGGVNSGDNINAEVVWDTPGTKSVLLSVDEGGCVNDSLFTIEVLPVPTTDLNAPTNVCSGQSATFQYTGTASAAAQLVWTLDGGTVSNVVDADREFDVTWATLGSKTITLNVNQDGCDTDTTFTVNVGKTPTADFDLPAGACMDEDVVVLYTGTANLSLSSTELEFDWNWGVDGTAVKKSGGQEAYDVQWSSFGTKTVTLQVTENGCTSTLLSQTIEVAEKPVIDFTPAIETSICVDETVSFVFSGNDAGGDFTWDFGDATQVNVTDADIDFELEWDSAGTKTVTLTIDNEGCVDTETYTINVLEPATTTVTYPAFACEGEPARFIYAGSGDTNDPGTTFNWTFEDADDEVDLGNQVYDVTWDTYNPADTIKTITLEIIKDGCTVVRDFTISISPKPVPQISAPTEACLNETVSVTFDSNLPGATLTGYDFGTDGTEAATADPEVWDVVWSSIGTKTISATYSINGCDSTIIQNIEIFPIPSDNMDTETQVCDNETANFTYQGPGNPAITWTMPAGVTFTQVSGNNRDIEISFPVTGTAATYTIEALISNGNCDITFQEDVTVQPAPIAAIPNLGSICTTDPVTVDISADFDANNSYTWNLDGGAIDNYNGAGIWTMSWADPGDKDIELRVQSPNGCVSTDTETITIGYLPQLGDLDVPANVCENEPFQIEYLGNAAEVTNFDWTENAGGTFTFDGTDSWTVEFDSPGEKVVTLSMTGGAGCTVDTTFSINVNFYPDFGLSSNNTCTNIAVFVTYPDVLTVDIDTTWSFGDGAIFEQVNDTTFSVEYDTPGEKTISLTIDGDCGTEVQTATVDVSGGPDYSVNFEEQVCINDPDPYEIELVESTDTDVEIIGFRLVPNDDNATGVISADGLSLFLDGWDYGGYKQAIMEVRDVSGNGCPNNTETIDYAVYNFIELNAFPDNGCIGDILNISFSGVVEDGATFNWDFAGANVNEVVEDEEYELSWDTSGPKTIGLEIVGQCNIIEDSITVNIGEPADTSLDFDANVCVGEVANIAYDMSLLTTNSTLNGVEIIYGNMPNDTTNDEPENGIFAPVWNTVGTKNFSLIVNNGGCIDTADYQIAVHDIPVASFTRSDNIVCVGEEVDFNFNGSMPAGTVAEWQFMEDDGNDIVENTPDRNYSVAWQTPGIKTVNLILDNGGCIDSASRTVEVLLFPDFEIDLPADVCRNSPVTVSLVNNGTGTISDFDFSWDFGNAAVTDLGNEDYELVFPSVSTQTVSVQITGAGGCNNSLSQDIIVNPAPDVVYDASPLEVCVGDLFTFEYTGVLGTNYTGSIAIDVTDFDGGTEIGSNNTTSTIAWSSSGTKEIRVEMLDDNNCPAVTSIEVEVLPLPTMTYDAPANFCLGEEFIVSYTGSADPFTDDFDWTFEAADLNYATKIAGQQAYRVRYDSLGTPGLRTISIEVENSNGCLNNVSFDVELRQGPTDLAVYDGEPCAFDQIAFYLGGETLVDIDPGEDGIVDSNNQNLLTWTTPGSKTVNYTISNGQCDITRQATVEVLPTPLGEITVDIGCVGQSTLVSYGGTGAAGIFADFDWGTSFDDAVSVSKLSGQEAYEVVWDTPGTYPIVVDIIGESGCENTISLPTITINPSPTVSFALPATICEFVEQDLFISNPDSTYQYSWDLGSNGVILAANADSTRITAAWEDVGNTNVTATASINGCSTTRTRTIRVLNSPDPSFDAPLFCLDENTGEATGTIVYTGDNDINIDTFDWDFDLDSAAGESATQIAGTQNYDVVFTTPGRKDVSLTVTNDNCGSQTFTDIIAVNNLAEFQLSTANDSLCEGATTRIWFTGVVEPGATYDWDFDLDEAAGDFVDEIATDSLFEITYNSTGPKTIRLEITGETCNDDDFQSSFVIGEQPTSDFTLGATENCLGDLTTITYTGSTSDGGELIWDWVDGIPTQLNDSTFEVHWPTPGSKELSLVVQDGGCISDTTFQNVDVYDNSASTVFIDTNLCIDSLGMASVNPEFFDPGATWSWDFQGVDSLWSNADSTELVFSYDSTGEKSVRFMIDGAICQDFDTTFFINVGELIPFDISADTEICSNDSARIVFNLPMVNGRELEWDFDNPSQVTKISNTREDYYVTWDSVGIKNVTVSINNKGCVRDSTFQIEVKQLPNAEFQTDNFMCEDDLLMLVPDWDISPFSIVRWSYDYNGQTGTQNSVDFELLLDEAGSIEVSLSVLENGCQDIYTTSIEIREKPVASINAPDFICLEGTADISFGDSLRTGVIYDWFFDGATTENDLGNETYELGWDEGGIKTLYVVTTLDGCPSDTAFHSLNVFSLENLTVERDSICQHEIAIVEFEADGLAIADDGYTWDFGDAQVISGSGFGPYELFWNSAGQKDVSINIDGFICNTNQLLKTIAVEPSSFPSINISVPDIVCKNTDVSVTVETENQGGNPQFEWFINGGSIGDEFDSTLLADQDIISAKLISDAKCVIENEVMSNEVVANILDYQYPGNTYATPNPVCIGDSVVVSLDPGNYNILDWEVSTNLEDWTSLGVSNPELVDFPEEDTYYRARIVDSQGLCPQTTPPATARVVPYDPIDAGNDISIREGDTRILEATNGQSFVWRNDVSIQSDVRNARIQVSPKKTTTFIVDGLTLNGCPDVDSVTVVVRPPVEPPNVFSPNGDSFNDVWLIDQIDEYPDAEVKIYNRWGKELFQSIGYNEPWDGVFNGEVLAPGVYYYVIDLKDGYDAVTGTITILY</sequence>
<dbReference type="InterPro" id="IPR026341">
    <property type="entry name" value="T9SS_type_B"/>
</dbReference>
<dbReference type="GO" id="GO:0005261">
    <property type="term" value="F:monoatomic cation channel activity"/>
    <property type="evidence" value="ECO:0007669"/>
    <property type="project" value="TreeGrafter"/>
</dbReference>
<evidence type="ECO:0000256" key="5">
    <source>
        <dbReference type="ARBA" id="ARBA00023136"/>
    </source>
</evidence>
<accession>E4TSR7</accession>
<dbReference type="OrthoDB" id="1521709at2"/>
<evidence type="ECO:0000313" key="8">
    <source>
        <dbReference type="Proteomes" id="UP000008720"/>
    </source>
</evidence>
<feature type="domain" description="PKD" evidence="6">
    <location>
        <begin position="1138"/>
        <end position="1186"/>
    </location>
</feature>
<dbReference type="InterPro" id="IPR013783">
    <property type="entry name" value="Ig-like_fold"/>
</dbReference>
<keyword evidence="5" id="KW-0472">Membrane</keyword>
<evidence type="ECO:0000256" key="3">
    <source>
        <dbReference type="ARBA" id="ARBA00022737"/>
    </source>
</evidence>
<dbReference type="Proteomes" id="UP000008720">
    <property type="component" value="Chromosome"/>
</dbReference>
<dbReference type="RefSeq" id="WP_013454020.1">
    <property type="nucleotide sequence ID" value="NC_014759.1"/>
</dbReference>
<evidence type="ECO:0000256" key="2">
    <source>
        <dbReference type="ARBA" id="ARBA00022692"/>
    </source>
</evidence>
<evidence type="ECO:0000256" key="4">
    <source>
        <dbReference type="ARBA" id="ARBA00022989"/>
    </source>
</evidence>
<protein>
    <submittedName>
        <fullName evidence="7">PKD domain containing protein</fullName>
    </submittedName>
</protein>
<dbReference type="eggNOG" id="COG3291">
    <property type="taxonomic scope" value="Bacteria"/>
</dbReference>
<dbReference type="KEGG" id="mtt:Ftrac_1890"/>
<feature type="domain" description="PKD" evidence="6">
    <location>
        <begin position="617"/>
        <end position="682"/>
    </location>
</feature>
<dbReference type="SUPFAM" id="SSF49299">
    <property type="entry name" value="PKD domain"/>
    <property type="match status" value="5"/>
</dbReference>
<keyword evidence="2" id="KW-0812">Transmembrane</keyword>
<dbReference type="EMBL" id="CP002349">
    <property type="protein sequence ID" value="ADR21877.1"/>
    <property type="molecule type" value="Genomic_DNA"/>
</dbReference>
<dbReference type="Gene3D" id="2.60.40.10">
    <property type="entry name" value="Immunoglobulins"/>
    <property type="match status" value="9"/>
</dbReference>
<comment type="subcellular location">
    <subcellularLocation>
        <location evidence="1">Membrane</location>
        <topology evidence="1">Multi-pass membrane protein</topology>
    </subcellularLocation>
</comment>
<organism evidence="7 8">
    <name type="scientific">Marivirga tractuosa (strain ATCC 23168 / DSM 4126 / NBRC 15989 / NCIMB 1408 / VKM B-1430 / H-43)</name>
    <name type="common">Microscilla tractuosa</name>
    <name type="synonym">Flexibacter tractuosus</name>
    <dbReference type="NCBI Taxonomy" id="643867"/>
    <lineage>
        <taxon>Bacteria</taxon>
        <taxon>Pseudomonadati</taxon>
        <taxon>Bacteroidota</taxon>
        <taxon>Cytophagia</taxon>
        <taxon>Cytophagales</taxon>
        <taxon>Marivirgaceae</taxon>
        <taxon>Marivirga</taxon>
    </lineage>
</organism>
<reference evidence="7 8" key="1">
    <citation type="journal article" date="2011" name="Stand. Genomic Sci.">
        <title>Complete genome sequence of Marivirga tractuosa type strain (H-43).</title>
        <authorList>
            <person name="Pagani I."/>
            <person name="Chertkov O."/>
            <person name="Lapidus A."/>
            <person name="Lucas S."/>
            <person name="Del Rio T.G."/>
            <person name="Tice H."/>
            <person name="Copeland A."/>
            <person name="Cheng J.F."/>
            <person name="Nolan M."/>
            <person name="Saunders E."/>
            <person name="Pitluck S."/>
            <person name="Held B."/>
            <person name="Goodwin L."/>
            <person name="Liolios K."/>
            <person name="Ovchinikova G."/>
            <person name="Ivanova N."/>
            <person name="Mavromatis K."/>
            <person name="Pati A."/>
            <person name="Chen A."/>
            <person name="Palaniappan K."/>
            <person name="Land M."/>
            <person name="Hauser L."/>
            <person name="Jeffries C.D."/>
            <person name="Detter J.C."/>
            <person name="Han C."/>
            <person name="Tapia R."/>
            <person name="Ngatchou-Djao O.D."/>
            <person name="Rohde M."/>
            <person name="Goker M."/>
            <person name="Spring S."/>
            <person name="Sikorski J."/>
            <person name="Woyke T."/>
            <person name="Bristow J."/>
            <person name="Eisen J.A."/>
            <person name="Markowitz V."/>
            <person name="Hugenholtz P."/>
            <person name="Klenk H.P."/>
            <person name="Kyrpides N.C."/>
        </authorList>
    </citation>
    <scope>NUCLEOTIDE SEQUENCE [LARGE SCALE GENOMIC DNA]</scope>
    <source>
        <strain evidence="8">ATCC 23168 / DSM 4126 / NBRC 15989 / NCIMB 1408 / VKM B-1430 / H-43</strain>
    </source>
</reference>
<dbReference type="PANTHER" id="PTHR46730">
    <property type="entry name" value="POLYCYSTIN-1"/>
    <property type="match status" value="1"/>
</dbReference>
<evidence type="ECO:0000256" key="1">
    <source>
        <dbReference type="ARBA" id="ARBA00004141"/>
    </source>
</evidence>
<dbReference type="NCBIfam" id="TIGR04131">
    <property type="entry name" value="Bac_Flav_CTERM"/>
    <property type="match status" value="1"/>
</dbReference>
<dbReference type="PANTHER" id="PTHR46730:SF1">
    <property type="entry name" value="PLAT DOMAIN-CONTAINING PROTEIN"/>
    <property type="match status" value="1"/>
</dbReference>
<keyword evidence="8" id="KW-1185">Reference proteome</keyword>
<dbReference type="GO" id="GO:0005886">
    <property type="term" value="C:plasma membrane"/>
    <property type="evidence" value="ECO:0007669"/>
    <property type="project" value="TreeGrafter"/>
</dbReference>
<dbReference type="InterPro" id="IPR035986">
    <property type="entry name" value="PKD_dom_sf"/>
</dbReference>
<dbReference type="InterPro" id="IPR022409">
    <property type="entry name" value="PKD/Chitinase_dom"/>
</dbReference>
<dbReference type="SMART" id="SM00089">
    <property type="entry name" value="PKD"/>
    <property type="match status" value="5"/>
</dbReference>
<dbReference type="Pfam" id="PF13585">
    <property type="entry name" value="CHU_C"/>
    <property type="match status" value="1"/>
</dbReference>
<dbReference type="STRING" id="643867.Ftrac_1890"/>
<proteinExistence type="predicted"/>
<gene>
    <name evidence="7" type="ordered locus">Ftrac_1890</name>
</gene>
<keyword evidence="3" id="KW-0677">Repeat</keyword>
<keyword evidence="4" id="KW-1133">Transmembrane helix</keyword>
<dbReference type="GO" id="GO:0006816">
    <property type="term" value="P:calcium ion transport"/>
    <property type="evidence" value="ECO:0007669"/>
    <property type="project" value="TreeGrafter"/>
</dbReference>
<evidence type="ECO:0000313" key="7">
    <source>
        <dbReference type="EMBL" id="ADR21877.1"/>
    </source>
</evidence>
<name>E4TSR7_MARTH</name>
<dbReference type="InterPro" id="IPR000601">
    <property type="entry name" value="PKD_dom"/>
</dbReference>
<dbReference type="PROSITE" id="PS50093">
    <property type="entry name" value="PKD"/>
    <property type="match status" value="2"/>
</dbReference>
<dbReference type="HOGENOM" id="CLU_226378_0_0_10"/>